<dbReference type="InterPro" id="IPR011989">
    <property type="entry name" value="ARM-like"/>
</dbReference>
<keyword evidence="10" id="KW-0694">RNA-binding</keyword>
<dbReference type="GO" id="GO:0070476">
    <property type="term" value="P:rRNA (guanine-N7)-methylation"/>
    <property type="evidence" value="ECO:0007669"/>
    <property type="project" value="InterPro"/>
</dbReference>
<dbReference type="InterPro" id="IPR022238">
    <property type="entry name" value="Bud23_C"/>
</dbReference>
<dbReference type="Pfam" id="PF00806">
    <property type="entry name" value="PUF"/>
    <property type="match status" value="8"/>
</dbReference>
<feature type="domain" description="PUM-HD" evidence="15">
    <location>
        <begin position="682"/>
        <end position="1022"/>
    </location>
</feature>
<comment type="caution">
    <text evidence="16">The sequence shown here is derived from an EMBL/GenBank/DDBJ whole genome shotgun (WGS) entry which is preliminary data.</text>
</comment>
<sequence>MIITKKIPAETSQNYRHLSVDPSDRNRRGPIHIPLSLSTPEENLGFVCNSESFPFPSAAGISEGLIFSDSMATESPIRMSETSGKWAPRKKTAKLAPSSANMAAEELKLLLRGHKFQSSGQDVSPNRSGSAPPSMEGSFLAIDNLLSQQDSSMNGSLATLGSVIERCETEEQLRADPAYLAYYCANVNLNPRLPRPLISWENRRLARNIGSFSQSRGPVDGSGNFLLHMSQGSLPTHKEESEDDQSSQLFSNDWVDQTSEVWLGEGAASLVGQHQNVGDLIQEDFGCSSPPVPNHSHTLGKEVPEEFNDHSTDSSSMHDPAINVTTTIKPSVDAETADATALSPNDDSSPASEISRSTAVNDASVAVIESEMKALNISDLIENQKKQEQWERSCQNHFLQQHQQQNNFFQVQSGKSQITSQGTDGTYVSMDQYLHNTSKYAADVQPVHQTSGFTPPLYATAAYLNSANPYYSNIQGPGFLTPPYLSGYTLNPTAFSPYSGGYHPPGAVPVVVDGTVGPSFNARTSGVATGGILSPGADMQHSSKFYGQLGYPLQTSFSEPMYMQYHQQPFVDSYGGPRQFDPLASRGGVDSKKVSSHGSYLDEHKSQHQRIGNMGNFNPQRGGSMTPNYLGSAPNVGILMQYPTPPLTSPVSPVPLIGSGINTGLYPAWPRHRGFESYDDPKIYNFLEELKSGKGRRFELSDITGHIVEFSADQHGSRFIQQKLENCSVEEKASVFKEVLPHASKLMTDVFGNYVIQKFFEYGTPQQRKELANQLSGQILPLSLQMYGCRVIQKALEVIELEQKVQLVHELDGHVMRCVRDQNGNHVIQKCIESIPTEKIRFIISAFRGQVATLSIHPYGCRVIQRVLEHCTDELQCQFIVDEILESVAGLAQDQYGNYVTQHVLERGKPNERRKIINKLSGHFVPLSQHKFASNVVEKCLEYGGAAERELLIREIVGHNEGNDNLLVMMKDQYANYVVQKTLDICNDSQRVLLINRIRAHTNALKKYTYGKHIVARFEQLFGEGNVYPMEIEENSMRLVYCGTLFMGAVAWPCSQVVMWLHSCAPGRHASHPNRDRGRNRQKAGRLHLTQKLLCRISGSPTRKTTRMQAQAPSEADQSKLQQLVRRGEIAELALVLHLRTLFGFGLAVADGSDLTPPEIFYNEDEARKYTRNSRIMEIQSELSHRALELLALPDDGVPRLLLDIGCGSGLSGDTLSESGHQWIGLDISQSMLDVALENEVEGDLLLGDMGQGLGLRSGVIDGAISISAVQWLCNADKSSHNPRLRLKAFFGSLYRCLARGARAAFQLYPENLDQRELILSSAMRAGFAGGVVVDYPNSSKKRKEYLVLTCGPPSISASTPKGKGEDGEGSSDDESSEDEENQTVSNSDRHRPRKKQKTNKKGKGREWILKKKEQMRKKGNVVPPDTKYTARKRKARF</sequence>
<evidence type="ECO:0000256" key="8">
    <source>
        <dbReference type="ARBA" id="ARBA00022737"/>
    </source>
</evidence>
<dbReference type="FunFam" id="3.40.50.150:FF:000017">
    <property type="entry name" value="probable 18S rRNA (Guanine-N(7))-methyltransferase"/>
    <property type="match status" value="1"/>
</dbReference>
<dbReference type="GO" id="GO:0016435">
    <property type="term" value="F:rRNA (guanine) methyltransferase activity"/>
    <property type="evidence" value="ECO:0007669"/>
    <property type="project" value="InterPro"/>
</dbReference>
<evidence type="ECO:0000256" key="9">
    <source>
        <dbReference type="ARBA" id="ARBA00022845"/>
    </source>
</evidence>
<dbReference type="Proteomes" id="UP000290289">
    <property type="component" value="Chromosome 13"/>
</dbReference>
<keyword evidence="7" id="KW-0949">S-adenosyl-L-methionine</keyword>
<dbReference type="PANTHER" id="PTHR12537">
    <property type="entry name" value="RNA BINDING PROTEIN PUMILIO-RELATED"/>
    <property type="match status" value="1"/>
</dbReference>
<dbReference type="Pfam" id="PF08241">
    <property type="entry name" value="Methyltransf_11"/>
    <property type="match status" value="1"/>
</dbReference>
<dbReference type="InterPro" id="IPR013216">
    <property type="entry name" value="Methyltransf_11"/>
</dbReference>
<dbReference type="Gene3D" id="1.25.10.10">
    <property type="entry name" value="Leucine-rich Repeat Variant"/>
    <property type="match status" value="1"/>
</dbReference>
<feature type="repeat" description="Pumilio" evidence="13">
    <location>
        <begin position="955"/>
        <end position="996"/>
    </location>
</feature>
<dbReference type="Gene3D" id="3.40.50.150">
    <property type="entry name" value="Vaccinia Virus protein VP39"/>
    <property type="match status" value="1"/>
</dbReference>
<feature type="repeat" description="Pumilio" evidence="13">
    <location>
        <begin position="919"/>
        <end position="954"/>
    </location>
</feature>
<dbReference type="SUPFAM" id="SSF48371">
    <property type="entry name" value="ARM repeat"/>
    <property type="match status" value="1"/>
</dbReference>
<feature type="repeat" description="Pumilio" evidence="13">
    <location>
        <begin position="702"/>
        <end position="737"/>
    </location>
</feature>
<dbReference type="InterPro" id="IPR033712">
    <property type="entry name" value="Pumilio_RNA-bd"/>
</dbReference>
<protein>
    <recommendedName>
        <fullName evidence="15">PUM-HD domain-containing protein</fullName>
    </recommendedName>
</protein>
<dbReference type="GO" id="GO:0003729">
    <property type="term" value="F:mRNA binding"/>
    <property type="evidence" value="ECO:0007669"/>
    <property type="project" value="TreeGrafter"/>
</dbReference>
<evidence type="ECO:0000256" key="13">
    <source>
        <dbReference type="PROSITE-ProRule" id="PRU00317"/>
    </source>
</evidence>
<dbReference type="EMBL" id="RDQH01000339">
    <property type="protein sequence ID" value="RXH78625.1"/>
    <property type="molecule type" value="Genomic_DNA"/>
</dbReference>
<feature type="repeat" description="Pumilio" evidence="13">
    <location>
        <begin position="738"/>
        <end position="773"/>
    </location>
</feature>
<dbReference type="SMART" id="SM00025">
    <property type="entry name" value="Pumilio"/>
    <property type="match status" value="8"/>
</dbReference>
<comment type="function">
    <text evidence="12">Sequence-specific RNA-binding protein that regulates translation and mRNA stability by binding the 3'-UTR of target mRNAs. Binds the APUM-binding elements (APBEs) in the 3'-UTR mRNA sequence of CLV1, PNH, WUS and FAS2.</text>
</comment>
<feature type="compositionally biased region" description="Basic residues" evidence="14">
    <location>
        <begin position="1391"/>
        <end position="1404"/>
    </location>
</feature>
<dbReference type="PROSITE" id="PS50302">
    <property type="entry name" value="PUM"/>
    <property type="match status" value="8"/>
</dbReference>
<keyword evidence="5" id="KW-0489">Methyltransferase</keyword>
<feature type="repeat" description="Pumilio" evidence="13">
    <location>
        <begin position="883"/>
        <end position="918"/>
    </location>
</feature>
<evidence type="ECO:0000256" key="2">
    <source>
        <dbReference type="ARBA" id="ARBA00004496"/>
    </source>
</evidence>
<keyword evidence="8" id="KW-0677">Repeat</keyword>
<evidence type="ECO:0000256" key="14">
    <source>
        <dbReference type="SAM" id="MobiDB-lite"/>
    </source>
</evidence>
<accession>A0A498I996</accession>
<feature type="region of interest" description="Disordered" evidence="14">
    <location>
        <begin position="331"/>
        <end position="359"/>
    </location>
</feature>
<comment type="subcellular location">
    <subcellularLocation>
        <location evidence="2">Cytoplasm</location>
    </subcellularLocation>
    <subcellularLocation>
        <location evidence="1">Nucleus</location>
    </subcellularLocation>
</comment>
<evidence type="ECO:0000259" key="15">
    <source>
        <dbReference type="PROSITE" id="PS50303"/>
    </source>
</evidence>
<feature type="region of interest" description="Disordered" evidence="14">
    <location>
        <begin position="79"/>
        <end position="98"/>
    </location>
</feature>
<dbReference type="SUPFAM" id="SSF53335">
    <property type="entry name" value="S-adenosyl-L-methionine-dependent methyltransferases"/>
    <property type="match status" value="1"/>
</dbReference>
<reference evidence="16 17" key="1">
    <citation type="submission" date="2018-10" db="EMBL/GenBank/DDBJ databases">
        <title>A high-quality apple genome assembly.</title>
        <authorList>
            <person name="Hu J."/>
        </authorList>
    </citation>
    <scope>NUCLEOTIDE SEQUENCE [LARGE SCALE GENOMIC DNA]</scope>
    <source>
        <strain evidence="17">cv. HFTH1</strain>
        <tissue evidence="16">Young leaf</tissue>
    </source>
</reference>
<evidence type="ECO:0000256" key="6">
    <source>
        <dbReference type="ARBA" id="ARBA00022679"/>
    </source>
</evidence>
<dbReference type="InterPro" id="IPR033133">
    <property type="entry name" value="PUM-HD"/>
</dbReference>
<keyword evidence="9" id="KW-0810">Translation regulation</keyword>
<dbReference type="GO" id="GO:0006417">
    <property type="term" value="P:regulation of translation"/>
    <property type="evidence" value="ECO:0007669"/>
    <property type="project" value="UniProtKB-KW"/>
</dbReference>
<dbReference type="STRING" id="3750.A0A498I996"/>
<evidence type="ECO:0000313" key="17">
    <source>
        <dbReference type="Proteomes" id="UP000290289"/>
    </source>
</evidence>
<feature type="compositionally biased region" description="Acidic residues" evidence="14">
    <location>
        <begin position="1368"/>
        <end position="1382"/>
    </location>
</feature>
<comment type="similarity">
    <text evidence="3">Belongs to the class I-like SAM-binding methyltransferase superfamily. BUD23/WBSCR22 family.</text>
</comment>
<evidence type="ECO:0000256" key="11">
    <source>
        <dbReference type="ARBA" id="ARBA00023242"/>
    </source>
</evidence>
<evidence type="ECO:0000256" key="7">
    <source>
        <dbReference type="ARBA" id="ARBA00022691"/>
    </source>
</evidence>
<dbReference type="CDD" id="cd07920">
    <property type="entry name" value="Pumilio"/>
    <property type="match status" value="1"/>
</dbReference>
<evidence type="ECO:0000256" key="10">
    <source>
        <dbReference type="ARBA" id="ARBA00022884"/>
    </source>
</evidence>
<dbReference type="GO" id="GO:0005737">
    <property type="term" value="C:cytoplasm"/>
    <property type="evidence" value="ECO:0007669"/>
    <property type="project" value="UniProtKB-SubCell"/>
</dbReference>
<keyword evidence="11" id="KW-0539">Nucleus</keyword>
<evidence type="ECO:0000256" key="1">
    <source>
        <dbReference type="ARBA" id="ARBA00004123"/>
    </source>
</evidence>
<feature type="region of interest" description="Disordered" evidence="14">
    <location>
        <begin position="1357"/>
        <end position="1438"/>
    </location>
</feature>
<keyword evidence="6" id="KW-0808">Transferase</keyword>
<feature type="compositionally biased region" description="Polar residues" evidence="14">
    <location>
        <begin position="342"/>
        <end position="359"/>
    </location>
</feature>
<dbReference type="InterPro" id="IPR016024">
    <property type="entry name" value="ARM-type_fold"/>
</dbReference>
<organism evidence="16 17">
    <name type="scientific">Malus domestica</name>
    <name type="common">Apple</name>
    <name type="synonym">Pyrus malus</name>
    <dbReference type="NCBI Taxonomy" id="3750"/>
    <lineage>
        <taxon>Eukaryota</taxon>
        <taxon>Viridiplantae</taxon>
        <taxon>Streptophyta</taxon>
        <taxon>Embryophyta</taxon>
        <taxon>Tracheophyta</taxon>
        <taxon>Spermatophyta</taxon>
        <taxon>Magnoliopsida</taxon>
        <taxon>eudicotyledons</taxon>
        <taxon>Gunneridae</taxon>
        <taxon>Pentapetalae</taxon>
        <taxon>rosids</taxon>
        <taxon>fabids</taxon>
        <taxon>Rosales</taxon>
        <taxon>Rosaceae</taxon>
        <taxon>Amygdaloideae</taxon>
        <taxon>Maleae</taxon>
        <taxon>Malus</taxon>
    </lineage>
</organism>
<keyword evidence="17" id="KW-1185">Reference proteome</keyword>
<evidence type="ECO:0000313" key="16">
    <source>
        <dbReference type="EMBL" id="RXH78625.1"/>
    </source>
</evidence>
<evidence type="ECO:0000256" key="3">
    <source>
        <dbReference type="ARBA" id="ARBA00005547"/>
    </source>
</evidence>
<proteinExistence type="inferred from homology"/>
<feature type="repeat" description="Pumilio" evidence="13">
    <location>
        <begin position="774"/>
        <end position="809"/>
    </location>
</feature>
<feature type="repeat" description="Pumilio" evidence="13">
    <location>
        <begin position="810"/>
        <end position="845"/>
    </location>
</feature>
<dbReference type="PANTHER" id="PTHR12537:SF119">
    <property type="entry name" value="PUMILIO HOMOLOG 6, CHLOROPLASTIC"/>
    <property type="match status" value="1"/>
</dbReference>
<evidence type="ECO:0000256" key="4">
    <source>
        <dbReference type="ARBA" id="ARBA00022490"/>
    </source>
</evidence>
<feature type="region of interest" description="Disordered" evidence="14">
    <location>
        <begin position="213"/>
        <end position="247"/>
    </location>
</feature>
<keyword evidence="4" id="KW-0963">Cytoplasm</keyword>
<dbReference type="CDD" id="cd02440">
    <property type="entry name" value="AdoMet_MTases"/>
    <property type="match status" value="1"/>
</dbReference>
<dbReference type="PROSITE" id="PS50303">
    <property type="entry name" value="PUM_HD"/>
    <property type="match status" value="1"/>
</dbReference>
<dbReference type="FunFam" id="1.25.10.10:FF:000004">
    <property type="entry name" value="Pumilio homolog 1 isoform 2"/>
    <property type="match status" value="1"/>
</dbReference>
<gene>
    <name evidence="16" type="ORF">DVH24_002143</name>
</gene>
<dbReference type="InterPro" id="IPR029063">
    <property type="entry name" value="SAM-dependent_MTases_sf"/>
</dbReference>
<dbReference type="Pfam" id="PF12589">
    <property type="entry name" value="WBS_methylT"/>
    <property type="match status" value="1"/>
</dbReference>
<name>A0A498I996_MALDO</name>
<evidence type="ECO:0000256" key="5">
    <source>
        <dbReference type="ARBA" id="ARBA00022603"/>
    </source>
</evidence>
<dbReference type="InterPro" id="IPR001313">
    <property type="entry name" value="Pumilio_RNA-bd_rpt"/>
</dbReference>
<feature type="repeat" description="Pumilio" evidence="13">
    <location>
        <begin position="846"/>
        <end position="882"/>
    </location>
</feature>
<dbReference type="GO" id="GO:0005730">
    <property type="term" value="C:nucleolus"/>
    <property type="evidence" value="ECO:0007669"/>
    <property type="project" value="UniProtKB-ARBA"/>
</dbReference>
<evidence type="ECO:0000256" key="12">
    <source>
        <dbReference type="ARBA" id="ARBA00055193"/>
    </source>
</evidence>